<organism evidence="2 3">
    <name type="scientific">Paramecium primaurelia</name>
    <dbReference type="NCBI Taxonomy" id="5886"/>
    <lineage>
        <taxon>Eukaryota</taxon>
        <taxon>Sar</taxon>
        <taxon>Alveolata</taxon>
        <taxon>Ciliophora</taxon>
        <taxon>Intramacronucleata</taxon>
        <taxon>Oligohymenophorea</taxon>
        <taxon>Peniculida</taxon>
        <taxon>Parameciidae</taxon>
        <taxon>Paramecium</taxon>
    </lineage>
</organism>
<dbReference type="GO" id="GO:0005634">
    <property type="term" value="C:nucleus"/>
    <property type="evidence" value="ECO:0007669"/>
    <property type="project" value="TreeGrafter"/>
</dbReference>
<sequence>MSSNYFQSIFIIFLSYYSFFQLINFSLEILLIIENLQKESPFKTIGSLSHEIYINSQLLEYQLIIVFFKFFRKLFIQQNICVKETQNKFKYFNVKFTQKITLYHFKQRCYQTKVIKSLDIFGQSITLNINKQKAYTTVFGGISSICLIFILVTIFQSNIVNFFKKSDVIFYSKTEFDPNPDKITMNIQNYMVAFSIEQKNYIGNPMFNITIEQRHYYRDKNGNQIKQINYLQLEPCTLDHFQFLLNQPESDFETEYQQLELDKWLCPYKDFQFSIQGTYTSSQFDFIRVIVNDCDDSKNGYLNWKPTCAKQSEINEHLNKEGQFKLQIYQVNNVINPKAPEQYYQSYLDGEMYFTFVPKKLSRQTNLYYRKYDFQNDDSLMPFFKSINDNELIVRQSVDYRDLTEIGRDTDQNYAIAYLRRSQFSEFINRRYIKIDELLSFLGGFLQIMITGFGIFIMYYNKLSLQIELSNKLYNFSQRLNKKFSFRQTDKQTVNALKLNESKVAIQPDQTVKKDDTLINDKDQISITQQILNLFEKSTKLKLTLKQLINYISFGFLFDNKESKLFKKAMIRVDQSLDIQEILYQLQEIKKLKALILNKNQIILFNFTQKPNLTLEDEEQLPSRLQIEQYLTEKDKEGIQKELIIQDLFNAWREIKYDENENMCKQQLNQKLNQELGIEIQQVFSDYVKAENNQNKQKESSKENIIEQNHINQLQNR</sequence>
<feature type="transmembrane region" description="Helical" evidence="1">
    <location>
        <begin position="438"/>
        <end position="460"/>
    </location>
</feature>
<dbReference type="PANTHER" id="PTHR31398">
    <property type="entry name" value="MEIOTIC NUCLEAR DIVISION PROTEIN 1 HOMOLOG"/>
    <property type="match status" value="1"/>
</dbReference>
<feature type="transmembrane region" description="Helical" evidence="1">
    <location>
        <begin position="6"/>
        <end position="33"/>
    </location>
</feature>
<dbReference type="OMA" id="ENENMCK"/>
<evidence type="ECO:0000256" key="1">
    <source>
        <dbReference type="SAM" id="Phobius"/>
    </source>
</evidence>
<accession>A0A8S1NV24</accession>
<keyword evidence="1" id="KW-0472">Membrane</keyword>
<dbReference type="EMBL" id="CAJJDM010000103">
    <property type="protein sequence ID" value="CAD8096072.1"/>
    <property type="molecule type" value="Genomic_DNA"/>
</dbReference>
<dbReference type="PANTHER" id="PTHR31398:SF0">
    <property type="entry name" value="MEIOTIC NUCLEAR DIVISION PROTEIN 1 HOMOLOG"/>
    <property type="match status" value="1"/>
</dbReference>
<name>A0A8S1NV24_PARPR</name>
<dbReference type="AlphaFoldDB" id="A0A8S1NV24"/>
<feature type="transmembrane region" description="Helical" evidence="1">
    <location>
        <begin position="134"/>
        <end position="155"/>
    </location>
</feature>
<keyword evidence="3" id="KW-1185">Reference proteome</keyword>
<evidence type="ECO:0000313" key="2">
    <source>
        <dbReference type="EMBL" id="CAD8096072.1"/>
    </source>
</evidence>
<evidence type="ECO:0000313" key="3">
    <source>
        <dbReference type="Proteomes" id="UP000688137"/>
    </source>
</evidence>
<keyword evidence="1" id="KW-0812">Transmembrane</keyword>
<dbReference type="GO" id="GO:0007131">
    <property type="term" value="P:reciprocal meiotic recombination"/>
    <property type="evidence" value="ECO:0007669"/>
    <property type="project" value="TreeGrafter"/>
</dbReference>
<proteinExistence type="predicted"/>
<evidence type="ECO:0008006" key="4">
    <source>
        <dbReference type="Google" id="ProtNLM"/>
    </source>
</evidence>
<reference evidence="2" key="1">
    <citation type="submission" date="2021-01" db="EMBL/GenBank/DDBJ databases">
        <authorList>
            <consortium name="Genoscope - CEA"/>
            <person name="William W."/>
        </authorList>
    </citation>
    <scope>NUCLEOTIDE SEQUENCE</scope>
</reference>
<dbReference type="Proteomes" id="UP000688137">
    <property type="component" value="Unassembled WGS sequence"/>
</dbReference>
<gene>
    <name evidence="2" type="ORF">PPRIM_AZ9-3.1.T1000079</name>
</gene>
<protein>
    <recommendedName>
        <fullName evidence="4">Transmembrane protein</fullName>
    </recommendedName>
</protein>
<comment type="caution">
    <text evidence="2">The sequence shown here is derived from an EMBL/GenBank/DDBJ whole genome shotgun (WGS) entry which is preliminary data.</text>
</comment>
<keyword evidence="1" id="KW-1133">Transmembrane helix</keyword>